<dbReference type="PANTHER" id="PTHR22550">
    <property type="entry name" value="SPORE GERMINATION PROTEIN"/>
    <property type="match status" value="1"/>
</dbReference>
<dbReference type="AlphaFoldDB" id="A0A4Y7RF68"/>
<feature type="transmembrane region" description="Helical" evidence="4">
    <location>
        <begin position="430"/>
        <end position="451"/>
    </location>
</feature>
<gene>
    <name evidence="5" type="primary">gerBA_2</name>
    <name evidence="5" type="ORF">Psch_00951</name>
</gene>
<protein>
    <submittedName>
        <fullName evidence="5">Spore germination protein B1</fullName>
    </submittedName>
</protein>
<organism evidence="5 6">
    <name type="scientific">Pelotomaculum schinkii</name>
    <dbReference type="NCBI Taxonomy" id="78350"/>
    <lineage>
        <taxon>Bacteria</taxon>
        <taxon>Bacillati</taxon>
        <taxon>Bacillota</taxon>
        <taxon>Clostridia</taxon>
        <taxon>Eubacteriales</taxon>
        <taxon>Desulfotomaculaceae</taxon>
        <taxon>Pelotomaculum</taxon>
    </lineage>
</organism>
<evidence type="ECO:0000256" key="3">
    <source>
        <dbReference type="SAM" id="MobiDB-lite"/>
    </source>
</evidence>
<comment type="caution">
    <text evidence="5">The sequence shown here is derived from an EMBL/GenBank/DDBJ whole genome shotgun (WGS) entry which is preliminary data.</text>
</comment>
<dbReference type="InterPro" id="IPR004995">
    <property type="entry name" value="Spore_Ger"/>
</dbReference>
<dbReference type="RefSeq" id="WP_190239298.1">
    <property type="nucleotide sequence ID" value="NZ_QFGA01000001.1"/>
</dbReference>
<dbReference type="PIRSF" id="PIRSF005690">
    <property type="entry name" value="GerBA"/>
    <property type="match status" value="1"/>
</dbReference>
<name>A0A4Y7RF68_9FIRM</name>
<dbReference type="InterPro" id="IPR050768">
    <property type="entry name" value="UPF0353/GerABKA_families"/>
</dbReference>
<feature type="transmembrane region" description="Helical" evidence="4">
    <location>
        <begin position="458"/>
        <end position="481"/>
    </location>
</feature>
<comment type="similarity">
    <text evidence="1">Belongs to the GerABKA family.</text>
</comment>
<evidence type="ECO:0000256" key="4">
    <source>
        <dbReference type="SAM" id="Phobius"/>
    </source>
</evidence>
<feature type="transmembrane region" description="Helical" evidence="4">
    <location>
        <begin position="332"/>
        <end position="354"/>
    </location>
</feature>
<proteinExistence type="inferred from homology"/>
<dbReference type="Proteomes" id="UP000298324">
    <property type="component" value="Unassembled WGS sequence"/>
</dbReference>
<feature type="region of interest" description="Disordered" evidence="3">
    <location>
        <begin position="17"/>
        <end position="39"/>
    </location>
</feature>
<keyword evidence="6" id="KW-1185">Reference proteome</keyword>
<accession>A0A4Y7RF68</accession>
<dbReference type="PANTHER" id="PTHR22550:SF5">
    <property type="entry name" value="LEUCINE ZIPPER PROTEIN 4"/>
    <property type="match status" value="1"/>
</dbReference>
<dbReference type="GO" id="GO:0009847">
    <property type="term" value="P:spore germination"/>
    <property type="evidence" value="ECO:0007669"/>
    <property type="project" value="InterPro"/>
</dbReference>
<evidence type="ECO:0000256" key="1">
    <source>
        <dbReference type="ARBA" id="ARBA00005278"/>
    </source>
</evidence>
<keyword evidence="4" id="KW-1133">Transmembrane helix</keyword>
<dbReference type="EMBL" id="QFGA01000001">
    <property type="protein sequence ID" value="TEB07400.1"/>
    <property type="molecule type" value="Genomic_DNA"/>
</dbReference>
<feature type="compositionally biased region" description="Basic and acidic residues" evidence="3">
    <location>
        <begin position="26"/>
        <end position="38"/>
    </location>
</feature>
<evidence type="ECO:0000313" key="5">
    <source>
        <dbReference type="EMBL" id="TEB07400.1"/>
    </source>
</evidence>
<dbReference type="GO" id="GO:0016020">
    <property type="term" value="C:membrane"/>
    <property type="evidence" value="ECO:0007669"/>
    <property type="project" value="InterPro"/>
</dbReference>
<keyword evidence="4" id="KW-0812">Transmembrane</keyword>
<reference evidence="5 6" key="1">
    <citation type="journal article" date="2018" name="Environ. Microbiol.">
        <title>Novel energy conservation strategies and behaviour of Pelotomaculum schinkii driving syntrophic propionate catabolism.</title>
        <authorList>
            <person name="Hidalgo-Ahumada C.A.P."/>
            <person name="Nobu M.K."/>
            <person name="Narihiro T."/>
            <person name="Tamaki H."/>
            <person name="Liu W.T."/>
            <person name="Kamagata Y."/>
            <person name="Stams A.J.M."/>
            <person name="Imachi H."/>
            <person name="Sousa D.Z."/>
        </authorList>
    </citation>
    <scope>NUCLEOTIDE SEQUENCE [LARGE SCALE GENOMIC DNA]</scope>
    <source>
        <strain evidence="5 6">HH</strain>
    </source>
</reference>
<sequence length="555" mass="61351">MRKLIRPVRAKLLAAKKNTGGAGEAPVEKPKDNTDPDKASSFLDADLASNLARIKGIFQNCSDIVYREFLFAQREDIRLVLIYTDGLADKHQVSEQIMRALSLEAPMAAPDADITKASAYHLIKERGLCVHQVKETDRLEDVIEAVLSGDTVLLVEGHPFAIINGMRGGEARPVSESENEMVVRGPRESFVETLRTNTALLRRKIKNSDLKLEMMQLGRLTKTDVAVVYVKGIANDKLVEEVKSRLQGIELDSVLESGYVEELIEDNTWSPFPQINHTEKPDRLAARLLEGRVGIMVDGTPIVLTVPTVFVEFLHAAEDYYERFQIATAVRIVRFLSMFLSLVMPSFYIAIITFHQEMLPTALLLSLAAQREAVPFPAFVETLLMELTFEILREAGIRLPRQVGQAVSIVGALIVGEAAVQAGLVAPATVIVVAFTGISSFVYFYSASFAIRLLRFPMIVLSATLGLYGLISVLIIIVVHLCALRSFGTPYLSPIAPMSLGDMKDLVVRAPWWAMFTRPRLIGWKNLKRQEPGQEPVPPETRTGKKGGEGNTGRG</sequence>
<dbReference type="Pfam" id="PF03323">
    <property type="entry name" value="GerA"/>
    <property type="match status" value="1"/>
</dbReference>
<feature type="region of interest" description="Disordered" evidence="3">
    <location>
        <begin position="528"/>
        <end position="555"/>
    </location>
</feature>
<keyword evidence="2 4" id="KW-0472">Membrane</keyword>
<evidence type="ECO:0000256" key="2">
    <source>
        <dbReference type="ARBA" id="ARBA00023136"/>
    </source>
</evidence>
<evidence type="ECO:0000313" key="6">
    <source>
        <dbReference type="Proteomes" id="UP000298324"/>
    </source>
</evidence>